<dbReference type="PANTHER" id="PTHR43248:SF29">
    <property type="entry name" value="TRIPEPTIDYL AMINOPEPTIDASE"/>
    <property type="match status" value="1"/>
</dbReference>
<comment type="similarity">
    <text evidence="1">Belongs to the peptidase S33 family.</text>
</comment>
<evidence type="ECO:0000256" key="2">
    <source>
        <dbReference type="ARBA" id="ARBA00022729"/>
    </source>
</evidence>
<keyword evidence="5" id="KW-0472">Membrane</keyword>
<dbReference type="SUPFAM" id="SSF53474">
    <property type="entry name" value="alpha/beta-Hydrolases"/>
    <property type="match status" value="1"/>
</dbReference>
<keyword evidence="3 8" id="KW-0378">Hydrolase</keyword>
<proteinExistence type="inferred from homology"/>
<feature type="transmembrane region" description="Helical" evidence="5">
    <location>
        <begin position="529"/>
        <end position="551"/>
    </location>
</feature>
<evidence type="ECO:0000256" key="1">
    <source>
        <dbReference type="ARBA" id="ARBA00010088"/>
    </source>
</evidence>
<evidence type="ECO:0000256" key="5">
    <source>
        <dbReference type="SAM" id="Phobius"/>
    </source>
</evidence>
<dbReference type="InterPro" id="IPR051601">
    <property type="entry name" value="Serine_prot/Carboxylest_S33"/>
</dbReference>
<dbReference type="GO" id="GO:0016787">
    <property type="term" value="F:hydrolase activity"/>
    <property type="evidence" value="ECO:0007669"/>
    <property type="project" value="UniProtKB-KW"/>
</dbReference>
<organism evidence="8 9">
    <name type="scientific">Amycolatopsis suaedae</name>
    <dbReference type="NCBI Taxonomy" id="2510978"/>
    <lineage>
        <taxon>Bacteria</taxon>
        <taxon>Bacillati</taxon>
        <taxon>Actinomycetota</taxon>
        <taxon>Actinomycetes</taxon>
        <taxon>Pseudonocardiales</taxon>
        <taxon>Pseudonocardiaceae</taxon>
        <taxon>Amycolatopsis</taxon>
    </lineage>
</organism>
<feature type="chain" id="PRO_5020739536" evidence="6">
    <location>
        <begin position="30"/>
        <end position="560"/>
    </location>
</feature>
<dbReference type="PANTHER" id="PTHR43248">
    <property type="entry name" value="2-SUCCINYL-6-HYDROXY-2,4-CYCLOHEXADIENE-1-CARBOXYLATE SYNTHASE"/>
    <property type="match status" value="1"/>
</dbReference>
<feature type="domain" description="AB hydrolase-1" evidence="7">
    <location>
        <begin position="100"/>
        <end position="451"/>
    </location>
</feature>
<evidence type="ECO:0000259" key="7">
    <source>
        <dbReference type="Pfam" id="PF00561"/>
    </source>
</evidence>
<keyword evidence="5" id="KW-0812">Transmembrane</keyword>
<comment type="caution">
    <text evidence="8">The sequence shown here is derived from an EMBL/GenBank/DDBJ whole genome shotgun (WGS) entry which is preliminary data.</text>
</comment>
<protein>
    <submittedName>
        <fullName evidence="8">Alpha/beta fold hydrolase</fullName>
    </submittedName>
</protein>
<feature type="region of interest" description="Disordered" evidence="4">
    <location>
        <begin position="476"/>
        <end position="508"/>
    </location>
</feature>
<feature type="signal peptide" evidence="6">
    <location>
        <begin position="1"/>
        <end position="29"/>
    </location>
</feature>
<reference evidence="8 9" key="1">
    <citation type="submission" date="2019-02" db="EMBL/GenBank/DDBJ databases">
        <title>Draft genome sequence of Amycolatopsis sp. 8-3EHSu isolated from roots of Suaeda maritima.</title>
        <authorList>
            <person name="Duangmal K."/>
            <person name="Chantavorakit T."/>
        </authorList>
    </citation>
    <scope>NUCLEOTIDE SEQUENCE [LARGE SCALE GENOMIC DNA]</scope>
    <source>
        <strain evidence="8 9">8-3EHSu</strain>
    </source>
</reference>
<gene>
    <name evidence="8" type="ORF">EWH70_18455</name>
</gene>
<evidence type="ECO:0000256" key="4">
    <source>
        <dbReference type="SAM" id="MobiDB-lite"/>
    </source>
</evidence>
<name>A0A4Q7J857_9PSEU</name>
<dbReference type="Proteomes" id="UP000292003">
    <property type="component" value="Unassembled WGS sequence"/>
</dbReference>
<evidence type="ECO:0000256" key="3">
    <source>
        <dbReference type="ARBA" id="ARBA00022801"/>
    </source>
</evidence>
<dbReference type="AlphaFoldDB" id="A0A4Q7J857"/>
<keyword evidence="9" id="KW-1185">Reference proteome</keyword>
<dbReference type="InterPro" id="IPR029058">
    <property type="entry name" value="AB_hydrolase_fold"/>
</dbReference>
<accession>A0A4Q7J857</accession>
<sequence>MPIPKRRIVVASVAAVAAIVGTAAIPATAEPHRPAVTWEPCRRDDVADGVECGRITVPVNWSRPHGETTTVRVYRRKAVGHTTAGTIASLPSGPGNTGDISLTGLPAVAPEFDLISLDPRGVGESGPLTCDVQGFILPPRIPPTSQAGLHQLKADQKLSRAACATAPADLLDHLSATDTARDLDYLREALGLDQINIYGFSYGTLIAHRYLARFGQHVRASVLEGTMDPAADRRQFVTAAAATGEAVFETFTRWCASTSSCALHGQDPVEVLRRAQANADSGRIPGDYFGNKWDSASVVGAFETTAGQNRMHQVAQQLNELAHGRNPFGTSGDTTTGPAAPQTFKFADPIVCQDFDLAIRTVDDAVGDLAAARRVAPTVGYNTNASVYTSSCVGWPGPAPGSGGPAASRSAHPTLLVSNTLDIATPLAWAQSVQRQLGDRATLLVIDKIGHGGALSTPGHDRDAIVDYLRTLRTPATPPYRTTTQPHATTKTDKTSVTAAPATTGEPGLTADAEVVAAGQHRSLAATGFAPASLIALGLGLLVLGVSLVLMPRIAPRGRE</sequence>
<dbReference type="Gene3D" id="3.40.50.1820">
    <property type="entry name" value="alpha/beta hydrolase"/>
    <property type="match status" value="1"/>
</dbReference>
<dbReference type="InterPro" id="IPR000073">
    <property type="entry name" value="AB_hydrolase_1"/>
</dbReference>
<dbReference type="Pfam" id="PF00561">
    <property type="entry name" value="Abhydrolase_1"/>
    <property type="match status" value="1"/>
</dbReference>
<dbReference type="OrthoDB" id="3930934at2"/>
<keyword evidence="2 6" id="KW-0732">Signal</keyword>
<evidence type="ECO:0000313" key="9">
    <source>
        <dbReference type="Proteomes" id="UP000292003"/>
    </source>
</evidence>
<dbReference type="EMBL" id="SFCC01000009">
    <property type="protein sequence ID" value="RZQ62264.1"/>
    <property type="molecule type" value="Genomic_DNA"/>
</dbReference>
<keyword evidence="5" id="KW-1133">Transmembrane helix</keyword>
<evidence type="ECO:0000256" key="6">
    <source>
        <dbReference type="SAM" id="SignalP"/>
    </source>
</evidence>
<evidence type="ECO:0000313" key="8">
    <source>
        <dbReference type="EMBL" id="RZQ62264.1"/>
    </source>
</evidence>